<name>A0AAW1XQ44_RUBAR</name>
<comment type="caution">
    <text evidence="1">The sequence shown here is derived from an EMBL/GenBank/DDBJ whole genome shotgun (WGS) entry which is preliminary data.</text>
</comment>
<reference evidence="1 2" key="1">
    <citation type="journal article" date="2023" name="G3 (Bethesda)">
        <title>A chromosome-length genome assembly and annotation of blackberry (Rubus argutus, cv. 'Hillquist').</title>
        <authorList>
            <person name="Bruna T."/>
            <person name="Aryal R."/>
            <person name="Dudchenko O."/>
            <person name="Sargent D.J."/>
            <person name="Mead D."/>
            <person name="Buti M."/>
            <person name="Cavallini A."/>
            <person name="Hytonen T."/>
            <person name="Andres J."/>
            <person name="Pham M."/>
            <person name="Weisz D."/>
            <person name="Mascagni F."/>
            <person name="Usai G."/>
            <person name="Natali L."/>
            <person name="Bassil N."/>
            <person name="Fernandez G.E."/>
            <person name="Lomsadze A."/>
            <person name="Armour M."/>
            <person name="Olukolu B."/>
            <person name="Poorten T."/>
            <person name="Britton C."/>
            <person name="Davik J."/>
            <person name="Ashrafi H."/>
            <person name="Aiden E.L."/>
            <person name="Borodovsky M."/>
            <person name="Worthington M."/>
        </authorList>
    </citation>
    <scope>NUCLEOTIDE SEQUENCE [LARGE SCALE GENOMIC DNA]</scope>
    <source>
        <strain evidence="1">PI 553951</strain>
    </source>
</reference>
<evidence type="ECO:0000313" key="2">
    <source>
        <dbReference type="Proteomes" id="UP001457282"/>
    </source>
</evidence>
<keyword evidence="2" id="KW-1185">Reference proteome</keyword>
<protein>
    <submittedName>
        <fullName evidence="1">Uncharacterized protein</fullName>
    </submittedName>
</protein>
<gene>
    <name evidence="1" type="ORF">M0R45_014499</name>
</gene>
<sequence length="83" mass="9739">MGVLHKEIRDQCDSTSLSETPHIDMWSEFPLKKWVHVGWEVSSDFVRLHIDGEIVGKKAISSCSTKIPFNWFVKNCFAFLWRR</sequence>
<evidence type="ECO:0000313" key="1">
    <source>
        <dbReference type="EMBL" id="KAK9937727.1"/>
    </source>
</evidence>
<dbReference type="Proteomes" id="UP001457282">
    <property type="component" value="Unassembled WGS sequence"/>
</dbReference>
<organism evidence="1 2">
    <name type="scientific">Rubus argutus</name>
    <name type="common">Southern blackberry</name>
    <dbReference type="NCBI Taxonomy" id="59490"/>
    <lineage>
        <taxon>Eukaryota</taxon>
        <taxon>Viridiplantae</taxon>
        <taxon>Streptophyta</taxon>
        <taxon>Embryophyta</taxon>
        <taxon>Tracheophyta</taxon>
        <taxon>Spermatophyta</taxon>
        <taxon>Magnoliopsida</taxon>
        <taxon>eudicotyledons</taxon>
        <taxon>Gunneridae</taxon>
        <taxon>Pentapetalae</taxon>
        <taxon>rosids</taxon>
        <taxon>fabids</taxon>
        <taxon>Rosales</taxon>
        <taxon>Rosaceae</taxon>
        <taxon>Rosoideae</taxon>
        <taxon>Rosoideae incertae sedis</taxon>
        <taxon>Rubus</taxon>
    </lineage>
</organism>
<proteinExistence type="predicted"/>
<accession>A0AAW1XQ44</accession>
<dbReference type="AlphaFoldDB" id="A0AAW1XQ44"/>
<dbReference type="EMBL" id="JBEDUW010000003">
    <property type="protein sequence ID" value="KAK9937727.1"/>
    <property type="molecule type" value="Genomic_DNA"/>
</dbReference>